<keyword evidence="4" id="KW-1185">Reference proteome</keyword>
<evidence type="ECO:0000313" key="3">
    <source>
        <dbReference type="EMBL" id="MSS64309.1"/>
    </source>
</evidence>
<dbReference type="RefSeq" id="WP_154519702.1">
    <property type="nucleotide sequence ID" value="NZ_VUMT01000016.1"/>
</dbReference>
<keyword evidence="1" id="KW-0175">Coiled coil</keyword>
<sequence>MADEISQVVEMEYKGVYYLFKGSKAMIALMAKAIKALTDRHHTKYLNKPGNCDWKKMQEISKGVPPILEFPKEMFEEKVIRIESDGTKIMKSDFDLYCEKYNLRYCIMPDLNPNDDYIPVAVPAQDVGIHKEQIKAVMERRISGEEDKDKVLDAKIVMAKEKIANATSDVEREAAEKELAMLLDAKSENADLLKESKEKMEHENEIDFAEYLKQGEGSLFEKDPEKALAQEEVCGIVREYTPYDCMWPVRDEDHVPESGEVFYSQTTSDEKIHMIKREFRKDDTGHIYSEYKVRMPGSSEIKIFSDYGLSKEQWKKQIPAMLKEAGLENGQKTAVVQSEERFKKYQEYVEANFRKASEGETPKEASECSSEEAKEFVNAHNRSVSDKTDYEETLYSTVAVPVAKLMPDGEEVMCMEISEGLVKGVMIESMDSKTAKVFIKDDATYSVTKHDGTTKEMKGSDIAKSVTDSAKEAISKVAGRGR</sequence>
<feature type="coiled-coil region" evidence="1">
    <location>
        <begin position="156"/>
        <end position="205"/>
    </location>
</feature>
<dbReference type="Proteomes" id="UP000482209">
    <property type="component" value="Unassembled WGS sequence"/>
</dbReference>
<evidence type="ECO:0000256" key="2">
    <source>
        <dbReference type="SAM" id="MobiDB-lite"/>
    </source>
</evidence>
<organism evidence="3 4">
    <name type="scientific">Velocimicrobium porci</name>
    <dbReference type="NCBI Taxonomy" id="2606634"/>
    <lineage>
        <taxon>Bacteria</taxon>
        <taxon>Bacillati</taxon>
        <taxon>Bacillota</taxon>
        <taxon>Clostridia</taxon>
        <taxon>Lachnospirales</taxon>
        <taxon>Lachnospiraceae</taxon>
        <taxon>Velocimicrobium</taxon>
    </lineage>
</organism>
<reference evidence="3 4" key="1">
    <citation type="submission" date="2019-08" db="EMBL/GenBank/DDBJ databases">
        <title>In-depth cultivation of the pig gut microbiome towards novel bacterial diversity and tailored functional studies.</title>
        <authorList>
            <person name="Wylensek D."/>
            <person name="Hitch T.C.A."/>
            <person name="Clavel T."/>
        </authorList>
    </citation>
    <scope>NUCLEOTIDE SEQUENCE [LARGE SCALE GENOMIC DNA]</scope>
    <source>
        <strain evidence="3 4">WCA-693-APC-MOT-I</strain>
    </source>
</reference>
<feature type="region of interest" description="Disordered" evidence="2">
    <location>
        <begin position="450"/>
        <end position="482"/>
    </location>
</feature>
<protein>
    <submittedName>
        <fullName evidence="3">Uncharacterized protein</fullName>
    </submittedName>
</protein>
<accession>A0A6L5Y0B0</accession>
<dbReference type="AlphaFoldDB" id="A0A6L5Y0B0"/>
<dbReference type="EMBL" id="VUMT01000016">
    <property type="protein sequence ID" value="MSS64309.1"/>
    <property type="molecule type" value="Genomic_DNA"/>
</dbReference>
<evidence type="ECO:0000313" key="4">
    <source>
        <dbReference type="Proteomes" id="UP000482209"/>
    </source>
</evidence>
<comment type="caution">
    <text evidence="3">The sequence shown here is derived from an EMBL/GenBank/DDBJ whole genome shotgun (WGS) entry which is preliminary data.</text>
</comment>
<gene>
    <name evidence="3" type="ORF">FYJ58_10560</name>
</gene>
<feature type="compositionally biased region" description="Basic and acidic residues" evidence="2">
    <location>
        <begin position="450"/>
        <end position="461"/>
    </location>
</feature>
<proteinExistence type="predicted"/>
<evidence type="ECO:0000256" key="1">
    <source>
        <dbReference type="SAM" id="Coils"/>
    </source>
</evidence>
<name>A0A6L5Y0B0_9FIRM</name>